<protein>
    <recommendedName>
        <fullName evidence="12 13">DNA primase</fullName>
        <ecNumber evidence="12">2.7.7.101</ecNumber>
    </recommendedName>
</protein>
<dbReference type="GO" id="GO:0003899">
    <property type="term" value="F:DNA-directed RNA polymerase activity"/>
    <property type="evidence" value="ECO:0007669"/>
    <property type="project" value="UniProtKB-UniRule"/>
</dbReference>
<gene>
    <name evidence="12" type="primary">dnaG</name>
    <name evidence="16" type="ORF">A2Y57_00790</name>
</gene>
<evidence type="ECO:0000256" key="1">
    <source>
        <dbReference type="ARBA" id="ARBA00022478"/>
    </source>
</evidence>
<comment type="similarity">
    <text evidence="12 13">Belongs to the DnaG primase family.</text>
</comment>
<keyword evidence="1 12" id="KW-0240">DNA-directed RNA polymerase</keyword>
<dbReference type="InterPro" id="IPR013264">
    <property type="entry name" value="DNAG_N"/>
</dbReference>
<dbReference type="Gene3D" id="1.10.860.10">
    <property type="entry name" value="DNAb Helicase, Chain A"/>
    <property type="match status" value="1"/>
</dbReference>
<accession>A0A1G1WAC1</accession>
<organism evidence="16 17">
    <name type="scientific">Candidatus Woykebacteria bacterium RBG_13_40_7b</name>
    <dbReference type="NCBI Taxonomy" id="1802594"/>
    <lineage>
        <taxon>Bacteria</taxon>
        <taxon>Candidatus Woykeibacteriota</taxon>
    </lineage>
</organism>
<evidence type="ECO:0000256" key="14">
    <source>
        <dbReference type="PIRSR" id="PIRSR002811-1"/>
    </source>
</evidence>
<dbReference type="InterPro" id="IPR037068">
    <property type="entry name" value="DNA_primase_core_N_sf"/>
</dbReference>
<comment type="catalytic activity">
    <reaction evidence="12">
        <text>ssDNA + n NTP = ssDNA/pppN(pN)n-1 hybrid + (n-1) diphosphate.</text>
        <dbReference type="EC" id="2.7.7.101"/>
    </reaction>
</comment>
<keyword evidence="5 12" id="KW-0235">DNA replication</keyword>
<dbReference type="Gene3D" id="3.90.980.10">
    <property type="entry name" value="DNA primase, catalytic core, N-terminal domain"/>
    <property type="match status" value="1"/>
</dbReference>
<keyword evidence="11 12" id="KW-0804">Transcription</keyword>
<dbReference type="NCBIfam" id="TIGR01391">
    <property type="entry name" value="dnaG"/>
    <property type="match status" value="1"/>
</dbReference>
<dbReference type="PROSITE" id="PS50880">
    <property type="entry name" value="TOPRIM"/>
    <property type="match status" value="1"/>
</dbReference>
<keyword evidence="4 12" id="KW-0548">Nucleotidyltransferase</keyword>
<name>A0A1G1WAC1_9BACT</name>
<dbReference type="AlphaFoldDB" id="A0A1G1WAC1"/>
<evidence type="ECO:0000256" key="6">
    <source>
        <dbReference type="ARBA" id="ARBA00022723"/>
    </source>
</evidence>
<dbReference type="GO" id="GO:0008270">
    <property type="term" value="F:zinc ion binding"/>
    <property type="evidence" value="ECO:0007669"/>
    <property type="project" value="UniProtKB-UniRule"/>
</dbReference>
<keyword evidence="10 12" id="KW-0238">DNA-binding</keyword>
<reference evidence="16 17" key="1">
    <citation type="journal article" date="2016" name="Nat. Commun.">
        <title>Thousands of microbial genomes shed light on interconnected biogeochemical processes in an aquifer system.</title>
        <authorList>
            <person name="Anantharaman K."/>
            <person name="Brown C.T."/>
            <person name="Hug L.A."/>
            <person name="Sharon I."/>
            <person name="Castelle C.J."/>
            <person name="Probst A.J."/>
            <person name="Thomas B.C."/>
            <person name="Singh A."/>
            <person name="Wilkins M.J."/>
            <person name="Karaoz U."/>
            <person name="Brodie E.L."/>
            <person name="Williams K.H."/>
            <person name="Hubbard S.S."/>
            <person name="Banfield J.F."/>
        </authorList>
    </citation>
    <scope>NUCLEOTIDE SEQUENCE [LARGE SCALE GENOMIC DNA]</scope>
</reference>
<comment type="cofactor">
    <cofactor evidence="12 13 14">
        <name>Zn(2+)</name>
        <dbReference type="ChEBI" id="CHEBI:29105"/>
    </cofactor>
    <text evidence="12 13 14">Binds 1 zinc ion per monomer.</text>
</comment>
<keyword evidence="6 12" id="KW-0479">Metal-binding</keyword>
<evidence type="ECO:0000256" key="7">
    <source>
        <dbReference type="ARBA" id="ARBA00022771"/>
    </source>
</evidence>
<evidence type="ECO:0000256" key="8">
    <source>
        <dbReference type="ARBA" id="ARBA00022833"/>
    </source>
</evidence>
<dbReference type="CDD" id="cd03364">
    <property type="entry name" value="TOPRIM_DnaG_primases"/>
    <property type="match status" value="1"/>
</dbReference>
<dbReference type="InterPro" id="IPR034151">
    <property type="entry name" value="TOPRIM_DnaG_bac"/>
</dbReference>
<dbReference type="Pfam" id="PF13155">
    <property type="entry name" value="Toprim_2"/>
    <property type="match status" value="1"/>
</dbReference>
<dbReference type="PANTHER" id="PTHR30313">
    <property type="entry name" value="DNA PRIMASE"/>
    <property type="match status" value="1"/>
</dbReference>
<dbReference type="InterPro" id="IPR036977">
    <property type="entry name" value="DNA_primase_Znf_CHC2"/>
</dbReference>
<comment type="subunit">
    <text evidence="12">Monomer. Interacts with DnaB.</text>
</comment>
<evidence type="ECO:0000256" key="9">
    <source>
        <dbReference type="ARBA" id="ARBA00022842"/>
    </source>
</evidence>
<dbReference type="InterPro" id="IPR050219">
    <property type="entry name" value="DnaG_primase"/>
</dbReference>
<keyword evidence="9" id="KW-0460">Magnesium</keyword>
<dbReference type="InterPro" id="IPR006171">
    <property type="entry name" value="TOPRIM_dom"/>
</dbReference>
<evidence type="ECO:0000256" key="13">
    <source>
        <dbReference type="PIRNR" id="PIRNR002811"/>
    </source>
</evidence>
<dbReference type="Pfam" id="PF10410">
    <property type="entry name" value="DnaB_bind"/>
    <property type="match status" value="1"/>
</dbReference>
<dbReference type="Pfam" id="PF08275">
    <property type="entry name" value="DNAG_N"/>
    <property type="match status" value="1"/>
</dbReference>
<feature type="domain" description="Toprim" evidence="15">
    <location>
        <begin position="244"/>
        <end position="325"/>
    </location>
</feature>
<dbReference type="SUPFAM" id="SSF56731">
    <property type="entry name" value="DNA primase core"/>
    <property type="match status" value="1"/>
</dbReference>
<evidence type="ECO:0000256" key="2">
    <source>
        <dbReference type="ARBA" id="ARBA00022515"/>
    </source>
</evidence>
<dbReference type="EC" id="2.7.7.101" evidence="12"/>
<evidence type="ECO:0000313" key="16">
    <source>
        <dbReference type="EMBL" id="OGY24642.1"/>
    </source>
</evidence>
<dbReference type="EMBL" id="MHCQ01000018">
    <property type="protein sequence ID" value="OGY24642.1"/>
    <property type="molecule type" value="Genomic_DNA"/>
</dbReference>
<keyword evidence="3 12" id="KW-0808">Transferase</keyword>
<dbReference type="GO" id="GO:0000428">
    <property type="term" value="C:DNA-directed RNA polymerase complex"/>
    <property type="evidence" value="ECO:0007669"/>
    <property type="project" value="UniProtKB-KW"/>
</dbReference>
<dbReference type="HAMAP" id="MF_00974">
    <property type="entry name" value="DNA_primase_DnaG"/>
    <property type="match status" value="1"/>
</dbReference>
<evidence type="ECO:0000256" key="4">
    <source>
        <dbReference type="ARBA" id="ARBA00022695"/>
    </source>
</evidence>
<comment type="function">
    <text evidence="12 13">RNA polymerase that catalyzes the synthesis of short RNA molecules used as primers for DNA polymerase during DNA replication.</text>
</comment>
<sequence length="573" mass="65547">MDEVEEIKRRIDIVDLISSYLTLKKAGANYRALCPFHNEKTPSLMVSPEKQIFKCFGCNEGGDVFSFVMKMENLEFRETLEMLAQRAGVKLKPRRNIPPDEKPDKKSRLFKINLLSAQVFHKILISHSSGKSALSYLQKRKISSSTIKDFMIGYAPQNKVLAPFLKKRGFTDQEIQSAGGPDRFFRRLIFPIRDVMGNVLGFTGRVLDPKQEPKYLNTPETIIFHKGRILFNLEKARGEIKVQKATVVVEGQMDVIASYQAGVKNVVATSGTALTKEHLQTLYRYTPNIIFSFDSDNAGLQTAKKAYESAIAEGLNVKMVDLENYKDPGEMIADNPKKWQKAVENAKSVIDWYFNLAFEDRKSKVEDGEMTSQEKKEIAKEILPIIKKIPDTIEQAHFIGLLAKKLGVAEQVVFDALGRLQKGEEAIKTEKTSRPQLLAEEIFVGILAKNPGKIKNFINKILPEDFKLKFSQKVYSLIFSWYNQRVSEEIRKYLSKKLSADDFKRLELIGLEIEQKYPLESNQVLIDLYRRIKSDKSEEMKEKYAQEISQAEKEGNMVKLKQLIKEFQDVISK</sequence>
<dbReference type="InterPro" id="IPR030846">
    <property type="entry name" value="DnaG_bac"/>
</dbReference>
<dbReference type="SMART" id="SM00400">
    <property type="entry name" value="ZnF_CHCC"/>
    <property type="match status" value="1"/>
</dbReference>
<evidence type="ECO:0000256" key="10">
    <source>
        <dbReference type="ARBA" id="ARBA00023125"/>
    </source>
</evidence>
<keyword evidence="2 12" id="KW-0639">Primosome</keyword>
<dbReference type="Pfam" id="PF01807">
    <property type="entry name" value="Zn_ribbon_DnaG"/>
    <property type="match status" value="1"/>
</dbReference>
<evidence type="ECO:0000256" key="5">
    <source>
        <dbReference type="ARBA" id="ARBA00022705"/>
    </source>
</evidence>
<dbReference type="GO" id="GO:0006269">
    <property type="term" value="P:DNA replication, synthesis of primer"/>
    <property type="evidence" value="ECO:0007669"/>
    <property type="project" value="UniProtKB-UniRule"/>
</dbReference>
<dbReference type="PANTHER" id="PTHR30313:SF2">
    <property type="entry name" value="DNA PRIMASE"/>
    <property type="match status" value="1"/>
</dbReference>
<dbReference type="SMART" id="SM00493">
    <property type="entry name" value="TOPRIM"/>
    <property type="match status" value="1"/>
</dbReference>
<dbReference type="InterPro" id="IPR016136">
    <property type="entry name" value="DNA_helicase_N/primase_C"/>
</dbReference>
<dbReference type="InterPro" id="IPR006295">
    <property type="entry name" value="DNA_primase_DnaG"/>
</dbReference>
<evidence type="ECO:0000256" key="11">
    <source>
        <dbReference type="ARBA" id="ARBA00023163"/>
    </source>
</evidence>
<evidence type="ECO:0000256" key="12">
    <source>
        <dbReference type="HAMAP-Rule" id="MF_00974"/>
    </source>
</evidence>
<dbReference type="InterPro" id="IPR002694">
    <property type="entry name" value="Znf_CHC2"/>
</dbReference>
<keyword evidence="8 12" id="KW-0862">Zinc</keyword>
<keyword evidence="7 12" id="KW-0863">Zinc-finger</keyword>
<dbReference type="PIRSF" id="PIRSF002811">
    <property type="entry name" value="DnaG"/>
    <property type="match status" value="1"/>
</dbReference>
<evidence type="ECO:0000259" key="15">
    <source>
        <dbReference type="PROSITE" id="PS50880"/>
    </source>
</evidence>
<dbReference type="GO" id="GO:0003677">
    <property type="term" value="F:DNA binding"/>
    <property type="evidence" value="ECO:0007669"/>
    <property type="project" value="UniProtKB-KW"/>
</dbReference>
<dbReference type="FunFam" id="3.90.580.10:FF:000001">
    <property type="entry name" value="DNA primase"/>
    <property type="match status" value="1"/>
</dbReference>
<dbReference type="SUPFAM" id="SSF57783">
    <property type="entry name" value="Zinc beta-ribbon"/>
    <property type="match status" value="1"/>
</dbReference>
<dbReference type="Gene3D" id="3.40.1360.10">
    <property type="match status" value="1"/>
</dbReference>
<dbReference type="Gene3D" id="3.90.580.10">
    <property type="entry name" value="Zinc finger, CHC2-type domain"/>
    <property type="match status" value="1"/>
</dbReference>
<dbReference type="GO" id="GO:0005737">
    <property type="term" value="C:cytoplasm"/>
    <property type="evidence" value="ECO:0007669"/>
    <property type="project" value="TreeGrafter"/>
</dbReference>
<feature type="zinc finger region" description="CHC2-type" evidence="12 14">
    <location>
        <begin position="34"/>
        <end position="58"/>
    </location>
</feature>
<proteinExistence type="inferred from homology"/>
<dbReference type="GO" id="GO:1990077">
    <property type="term" value="C:primosome complex"/>
    <property type="evidence" value="ECO:0007669"/>
    <property type="project" value="UniProtKB-KW"/>
</dbReference>
<evidence type="ECO:0000313" key="17">
    <source>
        <dbReference type="Proteomes" id="UP000177103"/>
    </source>
</evidence>
<comment type="caution">
    <text evidence="16">The sequence shown here is derived from an EMBL/GenBank/DDBJ whole genome shotgun (WGS) entry which is preliminary data.</text>
</comment>
<dbReference type="Proteomes" id="UP000177103">
    <property type="component" value="Unassembled WGS sequence"/>
</dbReference>
<comment type="domain">
    <text evidence="12">Contains an N-terminal zinc-binding domain, a central core domain that contains the primase activity, and a C-terminal DnaB-binding domain.</text>
</comment>
<dbReference type="InterPro" id="IPR019475">
    <property type="entry name" value="DNA_primase_DnaB-bd"/>
</dbReference>
<evidence type="ECO:0000256" key="3">
    <source>
        <dbReference type="ARBA" id="ARBA00022679"/>
    </source>
</evidence>